<keyword evidence="3" id="KW-1185">Reference proteome</keyword>
<name>A0ABU8RXE5_9SPHN</name>
<protein>
    <submittedName>
        <fullName evidence="2">Curli-like amyloid fiber formation chaperone CsgH</fullName>
    </submittedName>
</protein>
<reference evidence="2 3" key="1">
    <citation type="submission" date="2024-03" db="EMBL/GenBank/DDBJ databases">
        <authorList>
            <person name="Jo J.-H."/>
        </authorList>
    </citation>
    <scope>NUCLEOTIDE SEQUENCE [LARGE SCALE GENOMIC DNA]</scope>
    <source>
        <strain evidence="2 3">PS1R-30</strain>
    </source>
</reference>
<dbReference type="InterPro" id="IPR053722">
    <property type="entry name" value="Curli_assembly_CsgC/AgfC"/>
</dbReference>
<dbReference type="Gene3D" id="2.60.40.2420">
    <property type="match status" value="1"/>
</dbReference>
<dbReference type="NCBIfam" id="NF041112">
    <property type="entry name" value="chap_CsgH_alph"/>
    <property type="match status" value="1"/>
</dbReference>
<dbReference type="InterPro" id="IPR047726">
    <property type="entry name" value="CsgH_dom"/>
</dbReference>
<evidence type="ECO:0000256" key="1">
    <source>
        <dbReference type="SAM" id="SignalP"/>
    </source>
</evidence>
<dbReference type="Proteomes" id="UP001361239">
    <property type="component" value="Unassembled WGS sequence"/>
</dbReference>
<sequence length="125" mass="12770">MRARFAAFLAGVAGLLGATSAGASTVTEPVKVWIAAEPDAAGGSLFVGYASADSALTLRYELVGEKRGSGGRSSVSQGGRVAVAPGLAARLSQVSFGRLGESDHYSIHLRVYDGEDLVAETALDK</sequence>
<gene>
    <name evidence="2" type="primary">csgH</name>
    <name evidence="2" type="ORF">WG901_14025</name>
</gene>
<dbReference type="EMBL" id="JBBHJZ010000003">
    <property type="protein sequence ID" value="MEJ5977762.1"/>
    <property type="molecule type" value="Genomic_DNA"/>
</dbReference>
<organism evidence="2 3">
    <name type="scientific">Novosphingobium anseongense</name>
    <dbReference type="NCBI Taxonomy" id="3133436"/>
    <lineage>
        <taxon>Bacteria</taxon>
        <taxon>Pseudomonadati</taxon>
        <taxon>Pseudomonadota</taxon>
        <taxon>Alphaproteobacteria</taxon>
        <taxon>Sphingomonadales</taxon>
        <taxon>Sphingomonadaceae</taxon>
        <taxon>Novosphingobium</taxon>
    </lineage>
</organism>
<feature type="chain" id="PRO_5046827617" evidence="1">
    <location>
        <begin position="24"/>
        <end position="125"/>
    </location>
</feature>
<keyword evidence="1" id="KW-0732">Signal</keyword>
<accession>A0ABU8RXE5</accession>
<feature type="signal peptide" evidence="1">
    <location>
        <begin position="1"/>
        <end position="23"/>
    </location>
</feature>
<proteinExistence type="predicted"/>
<evidence type="ECO:0000313" key="3">
    <source>
        <dbReference type="Proteomes" id="UP001361239"/>
    </source>
</evidence>
<dbReference type="RefSeq" id="WP_339587717.1">
    <property type="nucleotide sequence ID" value="NZ_JBBHJZ010000003.1"/>
</dbReference>
<comment type="caution">
    <text evidence="2">The sequence shown here is derived from an EMBL/GenBank/DDBJ whole genome shotgun (WGS) entry which is preliminary data.</text>
</comment>
<evidence type="ECO:0000313" key="2">
    <source>
        <dbReference type="EMBL" id="MEJ5977762.1"/>
    </source>
</evidence>